<gene>
    <name evidence="3" type="ORF">CK501_15345</name>
</gene>
<keyword evidence="4" id="KW-1185">Reference proteome</keyword>
<evidence type="ECO:0000313" key="3">
    <source>
        <dbReference type="EMBL" id="PAU77087.1"/>
    </source>
</evidence>
<feature type="region of interest" description="Disordered" evidence="1">
    <location>
        <begin position="37"/>
        <end position="135"/>
    </location>
</feature>
<feature type="compositionally biased region" description="Basic and acidic residues" evidence="1">
    <location>
        <begin position="124"/>
        <end position="135"/>
    </location>
</feature>
<feature type="signal peptide" evidence="2">
    <location>
        <begin position="1"/>
        <end position="21"/>
    </location>
</feature>
<comment type="caution">
    <text evidence="3">The sequence shown here is derived from an EMBL/GenBank/DDBJ whole genome shotgun (WGS) entry which is preliminary data.</text>
</comment>
<protein>
    <submittedName>
        <fullName evidence="3">Uncharacterized protein</fullName>
    </submittedName>
</protein>
<dbReference type="AlphaFoldDB" id="A0A2A2EXI7"/>
<dbReference type="EMBL" id="NSKD01000010">
    <property type="protein sequence ID" value="PAU77087.1"/>
    <property type="molecule type" value="Genomic_DNA"/>
</dbReference>
<feature type="chain" id="PRO_5013172232" evidence="2">
    <location>
        <begin position="22"/>
        <end position="135"/>
    </location>
</feature>
<evidence type="ECO:0000256" key="2">
    <source>
        <dbReference type="SAM" id="SignalP"/>
    </source>
</evidence>
<proteinExistence type="predicted"/>
<reference evidence="3 4" key="1">
    <citation type="submission" date="2017-08" db="EMBL/GenBank/DDBJ databases">
        <title>Halovibrio sewagensis sp. nov., isolated from wastewater of high salinity.</title>
        <authorList>
            <person name="Dong X."/>
            <person name="Zhang G."/>
        </authorList>
    </citation>
    <scope>NUCLEOTIDE SEQUENCE [LARGE SCALE GENOMIC DNA]</scope>
    <source>
        <strain evidence="3 4">YL5-2</strain>
    </source>
</reference>
<accession>A0A2A2EXI7</accession>
<evidence type="ECO:0000256" key="1">
    <source>
        <dbReference type="SAM" id="MobiDB-lite"/>
    </source>
</evidence>
<name>A0A2A2EXI7_9GAMM</name>
<organism evidence="3 4">
    <name type="scientific">Halovibrio salipaludis</name>
    <dbReference type="NCBI Taxonomy" id="2032626"/>
    <lineage>
        <taxon>Bacteria</taxon>
        <taxon>Pseudomonadati</taxon>
        <taxon>Pseudomonadota</taxon>
        <taxon>Gammaproteobacteria</taxon>
        <taxon>Oceanospirillales</taxon>
        <taxon>Halomonadaceae</taxon>
        <taxon>Halovibrio</taxon>
    </lineage>
</organism>
<feature type="compositionally biased region" description="Basic and acidic residues" evidence="1">
    <location>
        <begin position="42"/>
        <end position="94"/>
    </location>
</feature>
<sequence>MRIWLSPLLLVALLAAPQAWGETDLDVTIRMVPEDEPVSESVVRRIELPEGAAERAKERARQGRERAGEAASKGRDALERARERARQGLERRPGGGDLPVPGGGKGPDVDGPIGGGAPSSPDRPGSEPPERGGQP</sequence>
<keyword evidence="2" id="KW-0732">Signal</keyword>
<dbReference type="RefSeq" id="WP_095618621.1">
    <property type="nucleotide sequence ID" value="NZ_NSKD01000010.1"/>
</dbReference>
<dbReference type="Proteomes" id="UP000218896">
    <property type="component" value="Unassembled WGS sequence"/>
</dbReference>
<feature type="compositionally biased region" description="Gly residues" evidence="1">
    <location>
        <begin position="95"/>
        <end position="117"/>
    </location>
</feature>
<evidence type="ECO:0000313" key="4">
    <source>
        <dbReference type="Proteomes" id="UP000218896"/>
    </source>
</evidence>